<evidence type="ECO:0000313" key="3">
    <source>
        <dbReference type="Proteomes" id="UP000283509"/>
    </source>
</evidence>
<feature type="transmembrane region" description="Helical" evidence="1">
    <location>
        <begin position="741"/>
        <end position="762"/>
    </location>
</feature>
<keyword evidence="1" id="KW-0472">Membrane</keyword>
<keyword evidence="1" id="KW-0812">Transmembrane</keyword>
<feature type="transmembrane region" description="Helical" evidence="1">
    <location>
        <begin position="453"/>
        <end position="473"/>
    </location>
</feature>
<feature type="transmembrane region" description="Helical" evidence="1">
    <location>
        <begin position="329"/>
        <end position="348"/>
    </location>
</feature>
<dbReference type="Proteomes" id="UP000283509">
    <property type="component" value="Unassembled WGS sequence"/>
</dbReference>
<feature type="transmembrane region" description="Helical" evidence="1">
    <location>
        <begin position="714"/>
        <end position="735"/>
    </location>
</feature>
<reference evidence="2 3" key="1">
    <citation type="submission" date="2018-04" db="EMBL/GenBank/DDBJ databases">
        <authorList>
            <person name="Zhang X."/>
            <person name="Yuan J."/>
            <person name="Li F."/>
            <person name="Xiang J."/>
        </authorList>
    </citation>
    <scope>NUCLEOTIDE SEQUENCE [LARGE SCALE GENOMIC DNA]</scope>
    <source>
        <tissue evidence="2">Muscle</tissue>
    </source>
</reference>
<feature type="transmembrane region" description="Helical" evidence="1">
    <location>
        <begin position="656"/>
        <end position="679"/>
    </location>
</feature>
<feature type="transmembrane region" description="Helical" evidence="1">
    <location>
        <begin position="995"/>
        <end position="1018"/>
    </location>
</feature>
<feature type="transmembrane region" description="Helical" evidence="1">
    <location>
        <begin position="354"/>
        <end position="378"/>
    </location>
</feature>
<feature type="transmembrane region" description="Helical" evidence="1">
    <location>
        <begin position="832"/>
        <end position="854"/>
    </location>
</feature>
<feature type="transmembrane region" description="Helical" evidence="1">
    <location>
        <begin position="902"/>
        <end position="923"/>
    </location>
</feature>
<evidence type="ECO:0000313" key="2">
    <source>
        <dbReference type="EMBL" id="ROT72331.1"/>
    </source>
</evidence>
<gene>
    <name evidence="2" type="ORF">C7M84_009284</name>
</gene>
<sequence length="1019" mass="112700">MSLGSLLSFVRLVSVRSHLLVVSHSLRSLISSGILSAHLSVVLGSFSILSFTCLVLSQFFLCSHLSFSWVCLCSCSLVRLDSVIVGCTLSFSFFRSISRFCILRAMVAQSSLSGVYFSSRCRVSLSHFSWVCGRSILLFSRHSSSVLQLRLCVRCMSSFAHHLALFSFIPLIAHNLSFSFSGGNRSAGSRSFCILRVVGAASFFRARAASFVLCRCDLLAQCVVQCLSRYSHSLYRSLLSCSCILFQLRRSSVRFSLLFTPLLHLSYSLSTPIRVIFLMSSHVVGPHFSFFISAALLSASSFLQFSPVFICSVVFSFRLHSLSRLFRASLCFSFLLSRGLSGFFVYFFSLSDASSLLCSVLFISLSLFSSFLFAHSLFLSSRQLLSSFVILWSLPLVCVSAIVSVITPSLLCLILFHSLFSFSSFVRLTLSFLILSTPLLLSHSLTHYFSFSFSHSLSVFSFSLGVTVSSLFLSRRTWRSSFVIPSGRSARLCSHSRIAALIARPCSADSLFPRGESRCLVLASSWVGCASGAWSHVFSGARLSVWDRSTLFHFSPILRCRVELFSWLSHSRALEPSLFGSIGVAATCRRFRRGSLAQLPRRCPQCLVAHCRASVFPFLSSFLSLFSSSSAHSLFLHSLGPSLFSHSRCVSGPSRFLFSFSASLLLCSYLISSLLFSLLILYPSLFFSSLLVLFSRSHFSLVRRASCLQLRLGVDVLAFSSFSFLLLPLSFVLFSCHLSPRSFLILSAPFVFLILMHSLLLFSHVLSLPLSSHLLAHVSLSAFSQLPLSFSILVTSLSLSHSLTPSLFLILSAPLLSFSFSHSSARSHILSLTLALILSLTLALILSLTLALILSTPHYALLNSLTQLSLLILSLTLLIPLFTHSLSFSYSLSLILSLTPRLSAFSSLLSHSLYYLFSALIISPSSHSSLHSLLSFSSPTALILFPTLSFSHSLTFSHSLFHFLTKFLILPLTLYFLLLHYLSHSLSSSLSLFSLSFSFSLPLFLLPFQILSISFWSIY</sequence>
<evidence type="ECO:0000256" key="1">
    <source>
        <dbReference type="SAM" id="Phobius"/>
    </source>
</evidence>
<feature type="transmembrane region" description="Helical" evidence="1">
    <location>
        <begin position="803"/>
        <end position="820"/>
    </location>
</feature>
<accession>A0A3R7SRW4</accession>
<feature type="transmembrane region" description="Helical" evidence="1">
    <location>
        <begin position="255"/>
        <end position="278"/>
    </location>
</feature>
<keyword evidence="3" id="KW-1185">Reference proteome</keyword>
<protein>
    <submittedName>
        <fullName evidence="2">Uncharacterized protein</fullName>
    </submittedName>
</protein>
<feature type="transmembrane region" description="Helical" evidence="1">
    <location>
        <begin position="860"/>
        <end position="882"/>
    </location>
</feature>
<reference evidence="2 3" key="2">
    <citation type="submission" date="2019-01" db="EMBL/GenBank/DDBJ databases">
        <title>The decoding of complex shrimp genome reveals the adaptation for benthos swimmer, frequently molting mechanism and breeding impact on genome.</title>
        <authorList>
            <person name="Sun Y."/>
            <person name="Gao Y."/>
            <person name="Yu Y."/>
        </authorList>
    </citation>
    <scope>NUCLEOTIDE SEQUENCE [LARGE SCALE GENOMIC DNA]</scope>
    <source>
        <tissue evidence="2">Muscle</tissue>
    </source>
</reference>
<proteinExistence type="predicted"/>
<keyword evidence="1" id="KW-1133">Transmembrane helix</keyword>
<organism evidence="2 3">
    <name type="scientific">Penaeus vannamei</name>
    <name type="common">Whiteleg shrimp</name>
    <name type="synonym">Litopenaeus vannamei</name>
    <dbReference type="NCBI Taxonomy" id="6689"/>
    <lineage>
        <taxon>Eukaryota</taxon>
        <taxon>Metazoa</taxon>
        <taxon>Ecdysozoa</taxon>
        <taxon>Arthropoda</taxon>
        <taxon>Crustacea</taxon>
        <taxon>Multicrustacea</taxon>
        <taxon>Malacostraca</taxon>
        <taxon>Eumalacostraca</taxon>
        <taxon>Eucarida</taxon>
        <taxon>Decapoda</taxon>
        <taxon>Dendrobranchiata</taxon>
        <taxon>Penaeoidea</taxon>
        <taxon>Penaeidae</taxon>
        <taxon>Penaeus</taxon>
    </lineage>
</organism>
<feature type="transmembrane region" description="Helical" evidence="1">
    <location>
        <begin position="960"/>
        <end position="983"/>
    </location>
</feature>
<dbReference type="AlphaFoldDB" id="A0A3R7SRW4"/>
<feature type="transmembrane region" description="Helical" evidence="1">
    <location>
        <begin position="290"/>
        <end position="317"/>
    </location>
</feature>
<name>A0A3R7SRW4_PENVA</name>
<feature type="transmembrane region" description="Helical" evidence="1">
    <location>
        <begin position="422"/>
        <end position="441"/>
    </location>
</feature>
<dbReference type="EMBL" id="QCYY01002174">
    <property type="protein sequence ID" value="ROT72331.1"/>
    <property type="molecule type" value="Genomic_DNA"/>
</dbReference>
<comment type="caution">
    <text evidence="2">The sequence shown here is derived from an EMBL/GenBank/DDBJ whole genome shotgun (WGS) entry which is preliminary data.</text>
</comment>
<feature type="transmembrane region" description="Helical" evidence="1">
    <location>
        <begin position="390"/>
        <end position="416"/>
    </location>
</feature>